<evidence type="ECO:0000259" key="4">
    <source>
        <dbReference type="Pfam" id="PF14252"/>
    </source>
</evidence>
<evidence type="ECO:0000256" key="1">
    <source>
        <dbReference type="ARBA" id="ARBA00022729"/>
    </source>
</evidence>
<protein>
    <recommendedName>
        <fullName evidence="7">Ig-like domain-containing protein</fullName>
    </recommendedName>
</protein>
<evidence type="ECO:0000259" key="3">
    <source>
        <dbReference type="Pfam" id="PF13205"/>
    </source>
</evidence>
<organism evidence="5 6">
    <name type="scientific">Acidovorax soli</name>
    <dbReference type="NCBI Taxonomy" id="592050"/>
    <lineage>
        <taxon>Bacteria</taxon>
        <taxon>Pseudomonadati</taxon>
        <taxon>Pseudomonadota</taxon>
        <taxon>Betaproteobacteria</taxon>
        <taxon>Burkholderiales</taxon>
        <taxon>Comamonadaceae</taxon>
        <taxon>Acidovorax</taxon>
    </lineage>
</organism>
<feature type="non-terminal residue" evidence="5">
    <location>
        <position position="1493"/>
    </location>
</feature>
<accession>A0A7X0PKQ6</accession>
<dbReference type="EMBL" id="JACHLK010000022">
    <property type="protein sequence ID" value="MBB6563755.1"/>
    <property type="molecule type" value="Genomic_DNA"/>
</dbReference>
<feature type="domain" description="SbsA Ig-like" evidence="3">
    <location>
        <begin position="1338"/>
        <end position="1455"/>
    </location>
</feature>
<keyword evidence="1" id="KW-0732">Signal</keyword>
<name>A0A7X0PKQ6_9BURK</name>
<evidence type="ECO:0000313" key="6">
    <source>
        <dbReference type="Proteomes" id="UP000575083"/>
    </source>
</evidence>
<evidence type="ECO:0000313" key="5">
    <source>
        <dbReference type="EMBL" id="MBB6563755.1"/>
    </source>
</evidence>
<dbReference type="PANTHER" id="PTHR14139:SF2">
    <property type="entry name" value="CALSYNTENIN-1"/>
    <property type="match status" value="1"/>
</dbReference>
<dbReference type="RefSeq" id="WP_184865105.1">
    <property type="nucleotide sequence ID" value="NZ_JACHLK010000022.1"/>
</dbReference>
<proteinExistence type="predicted"/>
<reference evidence="5 6" key="1">
    <citation type="submission" date="2020-08" db="EMBL/GenBank/DDBJ databases">
        <title>Functional genomics of gut bacteria from endangered species of beetles.</title>
        <authorList>
            <person name="Carlos-Shanley C."/>
        </authorList>
    </citation>
    <scope>NUCLEOTIDE SEQUENCE [LARGE SCALE GENOMIC DNA]</scope>
    <source>
        <strain evidence="5 6">S00198</strain>
    </source>
</reference>
<dbReference type="Pfam" id="PF14252">
    <property type="entry name" value="DUF4347"/>
    <property type="match status" value="1"/>
</dbReference>
<dbReference type="InterPro" id="IPR025592">
    <property type="entry name" value="DUF4347"/>
</dbReference>
<evidence type="ECO:0008006" key="7">
    <source>
        <dbReference type="Google" id="ProtNLM"/>
    </source>
</evidence>
<keyword evidence="6" id="KW-1185">Reference proteome</keyword>
<comment type="caution">
    <text evidence="5">The sequence shown here is derived from an EMBL/GenBank/DDBJ whole genome shotgun (WGS) entry which is preliminary data.</text>
</comment>
<feature type="region of interest" description="Disordered" evidence="2">
    <location>
        <begin position="608"/>
        <end position="629"/>
    </location>
</feature>
<feature type="compositionally biased region" description="Low complexity" evidence="2">
    <location>
        <begin position="1472"/>
        <end position="1493"/>
    </location>
</feature>
<dbReference type="Proteomes" id="UP000575083">
    <property type="component" value="Unassembled WGS sequence"/>
</dbReference>
<sequence>MATHIDRYMPQSAPVASQIVFVFNDLHDWQSLAAAAPEGAEVVVLDGWGDGLAQMAMHLQGRSGIHAIHLLSHGAPGALLLGRLRLTRANLEDHAPALAGIGAALADGGDILLYGCEVGANKAGADFVEALALATRADVAASTRPIGAAHLGGTWQLEHHHGLIEAASLTGPDAYGGVLAAPTTENFDSITVDGTGRSQGVTGAARPINDWTFSLLNAAGNLDPGSYVDVTRLTGDTSLANNATDKAAYMNGTYGGGTSTQAAGVLKATSGEEFSFVSITVENGAGANTYRLVGYLNGSAVPGATQNFTAPAYGSNTTVSVSGSQWQYVDEIRIVQQNGAADISIYIDDIVVATAVPPNAAPLATTSGGTTAFTEGANVASTPVAIDSGITVSDTDNTTLASATVSITGGFQSSEDALGFTNNPATMGNINGSYNSSTGVLSLSSAGATATKAQWQAALQSVTYTNNSDTPNTSDRTISFVVNDGIANSSAATKTLSVAAVNDTPVSTASGGSTAFTEGNNAASTPVAVDSGFTVTDGDNATLASATVSISGGFQNGEDALAFTNNPATMGNISGSYNAATGVMTLTSAGATATTAQWQAALRSVTYSNSSETPNTGNRTVSFTTNDGTADGNTSTKTVTIASTNDTPVATASGGTTAFTEGANVTSTPVVVDTGITLSDVDSTTLASATVSITGGLQTSEDELAFANNPATMGNISGSYNSATGVLSLSSAGATATKAQWQAALQSVTYTNSSDTPNTGNRTISFVVNDGSTNSAASTKTVSVAAANDVPVNTTSGGNTAFVTGDNAPSTPVAVDSGFTVTDDNATLASATVAITGGFQNGEDELAFTNNPATMGNISASYNAATGVLTLTSAGATATTAQWQNALRSVTYTDTSSTPVTTNRTISFTTNDGTADGNTATKTVTVAATNQTPIATASGGTTAFTEGANVASTPVVVDSGITVTDANNATLASATVSITGGLQTSEDELAFTNNPATMGNISGSYNSATGVLSLASAGASATKAQWQAALQSVTYTNSSDSPNTGNRTVSFVVNDGSTNSAASTKTVSVAAANDVPVNTTSGGSTSFTAGGSGINPPVAVDSGFTVTDGDNATLASATVAITGGFQNGEDELAFTNNPATMGNISASYNAATGVLTLTSAGATATTAQWQNALRSVTYTDTSTTPATANRTVSFTTNDGTADSNTASKLIAMNVDLVNPTVTSVTSTKANGSYAGGTVIVQVVFSEAVTVTGAPQLTLETGAVDKVASYTGGSTTNTLTFTYSVQSGDNSADLDFQSTAALALNGGTIKDAAGNAANLTLMAPGAPGSLGANKAIVIDTLAPTLASSMPLDNATGVSASSNLTLTFSENVTAAEGLVTLRKTSDNSVVEEFNVTNGEGSLGGSVNISGTTLTLNPHGDLAYNTGYYLLAEFGIVKDGAGNYFDGIISPTALDFTTGSAPAPGGGGTTPPPTTVDGVPVTTTPGPGGSTIITIP</sequence>
<dbReference type="PANTHER" id="PTHR14139">
    <property type="entry name" value="CALSYNTENIN"/>
    <property type="match status" value="1"/>
</dbReference>
<gene>
    <name evidence="5" type="ORF">HNP48_006479</name>
</gene>
<evidence type="ECO:0000256" key="2">
    <source>
        <dbReference type="SAM" id="MobiDB-lite"/>
    </source>
</evidence>
<dbReference type="Pfam" id="PF13205">
    <property type="entry name" value="Big_5"/>
    <property type="match status" value="1"/>
</dbReference>
<feature type="region of interest" description="Disordered" evidence="2">
    <location>
        <begin position="1456"/>
        <end position="1493"/>
    </location>
</feature>
<dbReference type="InterPro" id="IPR032812">
    <property type="entry name" value="SbsA_Ig"/>
</dbReference>
<feature type="domain" description="DUF4347" evidence="4">
    <location>
        <begin position="19"/>
        <end position="169"/>
    </location>
</feature>